<reference evidence="5 7" key="2">
    <citation type="submission" date="2019-08" db="EMBL/GenBank/DDBJ databases">
        <title>Complete genome sequences of Francisella adeliensis (FSC1325 and FSC1326).</title>
        <authorList>
            <person name="Ohrman C."/>
            <person name="Uneklint I."/>
            <person name="Vallesi A."/>
            <person name="Karlsson L."/>
            <person name="Sjodin A."/>
        </authorList>
    </citation>
    <scope>NUCLEOTIDE SEQUENCE [LARGE SCALE GENOMIC DNA]</scope>
    <source>
        <strain evidence="5 7">FSC1325</strain>
    </source>
</reference>
<proteinExistence type="predicted"/>
<dbReference type="InterPro" id="IPR037455">
    <property type="entry name" value="LucA/IucC-like"/>
</dbReference>
<dbReference type="Proteomes" id="UP000251120">
    <property type="component" value="Chromosome"/>
</dbReference>
<evidence type="ECO:0000313" key="5">
    <source>
        <dbReference type="EMBL" id="QIW12998.1"/>
    </source>
</evidence>
<dbReference type="KEGG" id="fad:CDH04_09475"/>
<dbReference type="GO" id="GO:0016881">
    <property type="term" value="F:acid-amino acid ligase activity"/>
    <property type="evidence" value="ECO:0007669"/>
    <property type="project" value="UniProtKB-ARBA"/>
</dbReference>
<evidence type="ECO:0000313" key="4">
    <source>
        <dbReference type="EMBL" id="AXA34775.1"/>
    </source>
</evidence>
<dbReference type="InterPro" id="IPR022770">
    <property type="entry name" value="IucA/IucC-like_C"/>
</dbReference>
<evidence type="ECO:0000259" key="2">
    <source>
        <dbReference type="Pfam" id="PF04183"/>
    </source>
</evidence>
<dbReference type="AlphaFoldDB" id="A0A2Z4Y2L4"/>
<dbReference type="EMBL" id="CP021781">
    <property type="protein sequence ID" value="AXA34775.1"/>
    <property type="molecule type" value="Genomic_DNA"/>
</dbReference>
<reference evidence="4 6" key="1">
    <citation type="submission" date="2017-06" db="EMBL/GenBank/DDBJ databases">
        <title>Complete genome of Francisella adeliensis.</title>
        <authorList>
            <person name="Vallesi A."/>
            <person name="Sjodin A."/>
        </authorList>
    </citation>
    <scope>NUCLEOTIDE SEQUENCE [LARGE SCALE GENOMIC DNA]</scope>
    <source>
        <strain evidence="4 6">FDC440</strain>
    </source>
</reference>
<gene>
    <name evidence="4" type="ORF">CDH04_09475</name>
    <name evidence="5" type="ORF">FZC43_09485</name>
</gene>
<accession>A0A2Z4Y2L4</accession>
<feature type="domain" description="Aerobactin siderophore biosynthesis IucA/IucC-like C-terminal" evidence="3">
    <location>
        <begin position="457"/>
        <end position="618"/>
    </location>
</feature>
<dbReference type="Pfam" id="PF06276">
    <property type="entry name" value="FhuF"/>
    <property type="match status" value="1"/>
</dbReference>
<organism evidence="4 6">
    <name type="scientific">Francisella adeliensis</name>
    <dbReference type="NCBI Taxonomy" id="2007306"/>
    <lineage>
        <taxon>Bacteria</taxon>
        <taxon>Pseudomonadati</taxon>
        <taxon>Pseudomonadota</taxon>
        <taxon>Gammaproteobacteria</taxon>
        <taxon>Thiotrichales</taxon>
        <taxon>Francisellaceae</taxon>
        <taxon>Francisella</taxon>
    </lineage>
</organism>
<evidence type="ECO:0000313" key="7">
    <source>
        <dbReference type="Proteomes" id="UP000681131"/>
    </source>
</evidence>
<dbReference type="NCBIfam" id="NF041038">
    <property type="entry name" value="FslA"/>
    <property type="match status" value="1"/>
</dbReference>
<name>A0A2Z4Y2L4_9GAMM</name>
<dbReference type="Gene3D" id="1.10.510.40">
    <property type="match status" value="1"/>
</dbReference>
<evidence type="ECO:0000313" key="6">
    <source>
        <dbReference type="Proteomes" id="UP000251120"/>
    </source>
</evidence>
<evidence type="ECO:0000256" key="1">
    <source>
        <dbReference type="ARBA" id="ARBA00004924"/>
    </source>
</evidence>
<dbReference type="PANTHER" id="PTHR34384">
    <property type="entry name" value="L-2,3-DIAMINOPROPANOATE--CITRATE LIGASE"/>
    <property type="match status" value="1"/>
</dbReference>
<protein>
    <submittedName>
        <fullName evidence="4">IucA/IucC family siderophore biosynthesis protein</fullName>
    </submittedName>
</protein>
<evidence type="ECO:0000259" key="3">
    <source>
        <dbReference type="Pfam" id="PF06276"/>
    </source>
</evidence>
<dbReference type="InterPro" id="IPR007310">
    <property type="entry name" value="Aerobactin_biosyn_IucA/IucC_N"/>
</dbReference>
<dbReference type="RefSeq" id="WP_112870948.1">
    <property type="nucleotide sequence ID" value="NZ_CP021781.1"/>
</dbReference>
<dbReference type="Proteomes" id="UP000681131">
    <property type="component" value="Chromosome"/>
</dbReference>
<dbReference type="GO" id="GO:0019290">
    <property type="term" value="P:siderophore biosynthetic process"/>
    <property type="evidence" value="ECO:0007669"/>
    <property type="project" value="InterPro"/>
</dbReference>
<dbReference type="OrthoDB" id="495728at2"/>
<dbReference type="Pfam" id="PF04183">
    <property type="entry name" value="IucA_IucC"/>
    <property type="match status" value="1"/>
</dbReference>
<keyword evidence="7" id="KW-1185">Reference proteome</keyword>
<dbReference type="PANTHER" id="PTHR34384:SF6">
    <property type="entry name" value="STAPHYLOFERRIN B SYNTHASE"/>
    <property type="match status" value="1"/>
</dbReference>
<comment type="pathway">
    <text evidence="1">Siderophore biosynthesis.</text>
</comment>
<sequence>MQREQFHNTNAPIDIDSLDLIGLTIREIGLGLEKLKKYTANKQFTRVILSFYREGLLGEIKITDDNLFFYSQESKSILQTRIASSFSLNRVLFTKDIYIIDNDSKNTREIDSLQELLNWTKTNNPQISKTDWEQFELELKNSYENELSMYVYRNFWQKQLANNIVSSDHDNLWHWISNSLNKNEQISFLEQWGAVGHIYHPGSKTRLGLSKFENIQYSPEFQAEVGIIFGAIHKNIAHTEIMDSLETTYQEWVINNYPNQHSIWCDELAKKSLDSDDYLMIPIHPWQAAHILPEKHKCLMNCQQLLIIDNCKYTTKPSMSFRTMLPTSSKDGLIEPHIKLPVAIHATSVMRTVSPESVKTGPRVSRILLDILDKEPQIAKSMNILADTVGIHTEKACRKDDIRQLSAIFRENPEKYLNTNEIASPLASLFVKTPNSQPLICDILDLIDYKSSIEILEYFRAYAKITLTTCLDLYLLYGIALEAHQQNTLVVFENNFPKKLMIRDLGGMRLHTPSIKAAGIELPKDTFSLTFTDSQSITRRKLIHACLQSNLGELILQLSSHYKINEEDFWLIVRQEIEDRFIALKDRMSVKKYNKEFSEILEKPWSMKALTRMRLNDRLDCDKDDMQGDIYVNLENPLKTSYV</sequence>
<feature type="domain" description="Aerobactin siderophore biosynthesis IucA/IucC N-terminal" evidence="2">
    <location>
        <begin position="188"/>
        <end position="430"/>
    </location>
</feature>
<dbReference type="EMBL" id="CP043424">
    <property type="protein sequence ID" value="QIW12998.1"/>
    <property type="molecule type" value="Genomic_DNA"/>
</dbReference>